<dbReference type="GO" id="GO:0009279">
    <property type="term" value="C:cell outer membrane"/>
    <property type="evidence" value="ECO:0007669"/>
    <property type="project" value="UniProtKB-SubCell"/>
</dbReference>
<dbReference type="STRING" id="1842532.A7E78_01200"/>
<sequence>MTGQGSIIQSETLEKLPLRNNSINEALTILPGIQFSETANISTQGGEILPPQVSISGGKVFENNFTIDGISNNSLLDPNGKTPLDSPNDLAGHAQEMFLDASLADKITVYDSNVSARYGNFKGGVVDAETINPLPWFSSKLFYRTTRDEWTSFHLDPEKEEAFLSSTDHREQPKFRKHHYGFDFHIPLTPRLLTVSGYRQLYSRIPLSQEGKSKTQERREENFLFKSLFQPTLSIDLDFLWTYTPYHGTYFKDGYRDSDYTLYGGGHLFSVGCHTRVPIATLDTQVAYRTSENSREAPTHLTQTELSKNIWEREGFYGDLKKTQQSFQFKFDLSFLPISLGPTNHVLNTGIDTQHVEGRFERSETSYLYTYLLNDNPFSTKDDYPNRKVYEESDAKASLRQYGFYLENIITWGRLEFRPGMRVDYDDYMHNLNLAPRMAMAVDVFSNRQTLLIGGYNRYYANTLLAYKLREGIEDEYFEQLIADEWTFWKGHNTDTQFSELNTPYADEYVLGLEQRLFGGKMVAKYIQRKGREEFGKTFEKEEDGIYYNTLNNNGRSQHESYSLSWERHWRNHYLSTNVTYQETDSSNESYDDLVEEEDPLVSFQGKLTSKSELPRKDFNRPWVANITYIGKFPYGLTFSTIAKYRGGYKAIQNSYKKNPDVTLPDGTNPYIYEEVKKGGAVIISCRVDWEKRLYQNHSMILSLEVNNLLNKKTSVGDTDDYEIGRQVWAGMEYRF</sequence>
<evidence type="ECO:0000256" key="4">
    <source>
        <dbReference type="ARBA" id="ARBA00022692"/>
    </source>
</evidence>
<evidence type="ECO:0000256" key="8">
    <source>
        <dbReference type="ARBA" id="ARBA00023237"/>
    </source>
</evidence>
<keyword evidence="4 9" id="KW-0812">Transmembrane</keyword>
<dbReference type="InterPro" id="IPR010917">
    <property type="entry name" value="TonB_rcpt_CS"/>
</dbReference>
<dbReference type="PROSITE" id="PS01156">
    <property type="entry name" value="TONB_DEPENDENT_REC_2"/>
    <property type="match status" value="1"/>
</dbReference>
<dbReference type="InterPro" id="IPR039426">
    <property type="entry name" value="TonB-dep_rcpt-like"/>
</dbReference>
<keyword evidence="6" id="KW-0798">TonB box</keyword>
<dbReference type="Pfam" id="PF07715">
    <property type="entry name" value="Plug"/>
    <property type="match status" value="1"/>
</dbReference>
<evidence type="ECO:0000256" key="7">
    <source>
        <dbReference type="ARBA" id="ARBA00023136"/>
    </source>
</evidence>
<evidence type="ECO:0000256" key="6">
    <source>
        <dbReference type="ARBA" id="ARBA00023077"/>
    </source>
</evidence>
<organism evidence="11 12">
    <name type="scientific">Syntrophotalea acetylenivorans</name>
    <dbReference type="NCBI Taxonomy" id="1842532"/>
    <lineage>
        <taxon>Bacteria</taxon>
        <taxon>Pseudomonadati</taxon>
        <taxon>Thermodesulfobacteriota</taxon>
        <taxon>Desulfuromonadia</taxon>
        <taxon>Desulfuromonadales</taxon>
        <taxon>Syntrophotaleaceae</taxon>
        <taxon>Syntrophotalea</taxon>
    </lineage>
</organism>
<keyword evidence="2 9" id="KW-0813">Transport</keyword>
<dbReference type="SUPFAM" id="SSF56935">
    <property type="entry name" value="Porins"/>
    <property type="match status" value="1"/>
</dbReference>
<dbReference type="Gene3D" id="2.40.170.20">
    <property type="entry name" value="TonB-dependent receptor, beta-barrel domain"/>
    <property type="match status" value="1"/>
</dbReference>
<dbReference type="InterPro" id="IPR036942">
    <property type="entry name" value="Beta-barrel_TonB_sf"/>
</dbReference>
<protein>
    <recommendedName>
        <fullName evidence="10">TonB-dependent receptor plug domain-containing protein</fullName>
    </recommendedName>
</protein>
<keyword evidence="7 9" id="KW-0472">Membrane</keyword>
<keyword evidence="8 9" id="KW-0998">Cell outer membrane</keyword>
<evidence type="ECO:0000256" key="1">
    <source>
        <dbReference type="ARBA" id="ARBA00004571"/>
    </source>
</evidence>
<dbReference type="EMBL" id="CP015519">
    <property type="protein sequence ID" value="APG26597.1"/>
    <property type="molecule type" value="Genomic_DNA"/>
</dbReference>
<feature type="domain" description="TonB-dependent receptor plug" evidence="10">
    <location>
        <begin position="6"/>
        <end position="124"/>
    </location>
</feature>
<keyword evidence="5" id="KW-0732">Signal</keyword>
<reference evidence="11 12" key="1">
    <citation type="journal article" date="2017" name="Genome Announc.">
        <title>Complete Genome Sequences of Two Acetylene-Fermenting Pelobacter acetylenicus Strains.</title>
        <authorList>
            <person name="Sutton J.M."/>
            <person name="Baesman S.M."/>
            <person name="Fierst J.L."/>
            <person name="Poret-Peterson A.T."/>
            <person name="Oremland R.S."/>
            <person name="Dunlap D.S."/>
            <person name="Akob D.M."/>
        </authorList>
    </citation>
    <scope>NUCLEOTIDE SEQUENCE [LARGE SCALE GENOMIC DNA]</scope>
    <source>
        <strain evidence="11 12">SFB93</strain>
    </source>
</reference>
<name>A0A1L3GKX1_9BACT</name>
<evidence type="ECO:0000256" key="3">
    <source>
        <dbReference type="ARBA" id="ARBA00022452"/>
    </source>
</evidence>
<dbReference type="AlphaFoldDB" id="A0A1L3GKX1"/>
<proteinExistence type="inferred from homology"/>
<accession>A0A1L3GKX1</accession>
<comment type="subcellular location">
    <subcellularLocation>
        <location evidence="1 9">Cell outer membrane</location>
        <topology evidence="1 9">Multi-pass membrane protein</topology>
    </subcellularLocation>
</comment>
<dbReference type="InterPro" id="IPR037066">
    <property type="entry name" value="Plug_dom_sf"/>
</dbReference>
<dbReference type="PROSITE" id="PS52016">
    <property type="entry name" value="TONB_DEPENDENT_REC_3"/>
    <property type="match status" value="1"/>
</dbReference>
<evidence type="ECO:0000256" key="2">
    <source>
        <dbReference type="ARBA" id="ARBA00022448"/>
    </source>
</evidence>
<dbReference type="InterPro" id="IPR012910">
    <property type="entry name" value="Plug_dom"/>
</dbReference>
<comment type="similarity">
    <text evidence="9">Belongs to the TonB-dependent receptor family.</text>
</comment>
<dbReference type="Proteomes" id="UP000182517">
    <property type="component" value="Chromosome"/>
</dbReference>
<gene>
    <name evidence="11" type="ORF">A7E78_01200</name>
</gene>
<evidence type="ECO:0000259" key="10">
    <source>
        <dbReference type="Pfam" id="PF07715"/>
    </source>
</evidence>
<evidence type="ECO:0000256" key="9">
    <source>
        <dbReference type="PROSITE-ProRule" id="PRU01360"/>
    </source>
</evidence>
<evidence type="ECO:0000313" key="11">
    <source>
        <dbReference type="EMBL" id="APG26597.1"/>
    </source>
</evidence>
<dbReference type="Gene3D" id="2.170.130.10">
    <property type="entry name" value="TonB-dependent receptor, plug domain"/>
    <property type="match status" value="1"/>
</dbReference>
<keyword evidence="3 9" id="KW-1134">Transmembrane beta strand</keyword>
<evidence type="ECO:0000256" key="5">
    <source>
        <dbReference type="ARBA" id="ARBA00022729"/>
    </source>
</evidence>
<keyword evidence="12" id="KW-1185">Reference proteome</keyword>
<evidence type="ECO:0000313" key="12">
    <source>
        <dbReference type="Proteomes" id="UP000182517"/>
    </source>
</evidence>
<dbReference type="KEGG" id="pef:A7E78_01200"/>